<evidence type="ECO:0000256" key="3">
    <source>
        <dbReference type="ARBA" id="ARBA00022691"/>
    </source>
</evidence>
<accession>A0A024G2I9</accession>
<dbReference type="SUPFAM" id="SSF82199">
    <property type="entry name" value="SET domain"/>
    <property type="match status" value="1"/>
</dbReference>
<keyword evidence="4" id="KW-0805">Transcription regulation</keyword>
<dbReference type="InterPro" id="IPR026489">
    <property type="entry name" value="CXC_dom"/>
</dbReference>
<dbReference type="EMBL" id="CAIX01000013">
    <property type="protein sequence ID" value="CCI40970.1"/>
    <property type="molecule type" value="Genomic_DNA"/>
</dbReference>
<keyword evidence="1" id="KW-0489">Methyltransferase</keyword>
<dbReference type="PROSITE" id="PS50280">
    <property type="entry name" value="SET"/>
    <property type="match status" value="1"/>
</dbReference>
<dbReference type="PANTHER" id="PTHR45747">
    <property type="entry name" value="HISTONE-LYSINE N-METHYLTRANSFERASE E(Z)"/>
    <property type="match status" value="1"/>
</dbReference>
<dbReference type="InParanoid" id="A0A024G2I9"/>
<dbReference type="Proteomes" id="UP000053237">
    <property type="component" value="Unassembled WGS sequence"/>
</dbReference>
<feature type="domain" description="SET" evidence="8">
    <location>
        <begin position="815"/>
        <end position="931"/>
    </location>
</feature>
<sequence>MIDTRMANKCGTLMDTEAESGTWAKKKAKIAPSKLKRLEPAEPRLERSAVTSVLYLPEDRVEISSKPSKPNKRKLENLRNDRLSRNTRKAVMEKNRKRRRFHCIASKSDSNNITHQHKSKCDAPAESRDDSIKAKEAKESARKFAHGTSWRRIFNLQGPTNIFRVHQAFCNLVEQPLSYSPLHPRGIKVKNVEFEVVSHQGARELENKLGMRSKSANRNIKYNSFLEEQGTCEKIVPASLIELICIPPFCNSTVWVGLKANFREEDDPVLRYLPYFGDHDPGDAIDVAQYQSVRSNSINTISSIDDEVHGFLFQTMVQKWGSSSIVLNLLEKQFGWTDTKTKLHALQEWSSIPSKTVKEGTVPNNRTYPKNGFLGGNRDNNHTMLSRRLAASRPSTYIYNHIGSPMKNTMLHGTKVTAERSESFRDLFCRMCYKYDCSVHGIQHPLPSKRNDPYYPKTRLSHDIENDGLSISVGDLAKEHTGRKLRSSKSCRLRNEEVGLSKRAECISTVVARRSYRTHTRVNTLATNHLLQQELCQSGKTHLATSSEARKQEFELQHSEYVDFPCLSIFRQDYNMMTCDEDCGPFCFRKIERSQIEYRKLFNHDHFQSALICTPTQYLLLDKIRSVFGDNPCIVARILRSMRCNQVSTFFESDKRKQKKTQLDEGSTLSITRYKSRGKRRYNHRVAVGFHRDSLLRGRTLRTEQELEYEPCEHSGLCTVENCSCLNRGHTCEKACSCSKDCPNRFQGCRCSFGNCRTKACPCFAAARECLPDLCFTCGATEVPILVMPGQKQTNRASPGKNTCSNVNLQLGVGKKIGVGFSNTHGWGAFALEPIRRGEFICEYIGAMISQEEAERRGSVYDKITMSFLFNLNEDAVIDAVRRGNKSKFINHGNVGQNCTAKVLRVGGEHHIAIFAREDIAVGKELYFNYGYQGQSAPDWS</sequence>
<evidence type="ECO:0000256" key="4">
    <source>
        <dbReference type="ARBA" id="ARBA00023015"/>
    </source>
</evidence>
<dbReference type="GO" id="GO:0140951">
    <property type="term" value="F:histone H3K27 trimethyltransferase activity"/>
    <property type="evidence" value="ECO:0007669"/>
    <property type="project" value="UniProtKB-EC"/>
</dbReference>
<dbReference type="OrthoDB" id="6141102at2759"/>
<dbReference type="InterPro" id="IPR041355">
    <property type="entry name" value="Pre-SET_CXC"/>
</dbReference>
<dbReference type="GO" id="GO:0032259">
    <property type="term" value="P:methylation"/>
    <property type="evidence" value="ECO:0007669"/>
    <property type="project" value="UniProtKB-KW"/>
</dbReference>
<proteinExistence type="predicted"/>
<dbReference type="AlphaFoldDB" id="A0A024G2I9"/>
<name>A0A024G2I9_9STRA</name>
<dbReference type="InterPro" id="IPR048358">
    <property type="entry name" value="EZH1/2_MCSS"/>
</dbReference>
<evidence type="ECO:0000256" key="2">
    <source>
        <dbReference type="ARBA" id="ARBA00022679"/>
    </source>
</evidence>
<evidence type="ECO:0000259" key="8">
    <source>
        <dbReference type="PROSITE" id="PS50280"/>
    </source>
</evidence>
<keyword evidence="11" id="KW-1185">Reference proteome</keyword>
<keyword evidence="3" id="KW-0949">S-adenosyl-L-methionine</keyword>
<reference evidence="10 11" key="1">
    <citation type="submission" date="2012-05" db="EMBL/GenBank/DDBJ databases">
        <title>Recombination and specialization in a pathogen metapopulation.</title>
        <authorList>
            <person name="Gardiner A."/>
            <person name="Kemen E."/>
            <person name="Schultz-Larsen T."/>
            <person name="MacLean D."/>
            <person name="Van Oosterhout C."/>
            <person name="Jones J.D.G."/>
        </authorList>
    </citation>
    <scope>NUCLEOTIDE SEQUENCE [LARGE SCALE GENOMIC DNA]</scope>
    <source>
        <strain evidence="10 11">Ac Nc2</strain>
    </source>
</reference>
<protein>
    <submittedName>
        <fullName evidence="10">Uncharacterized protein</fullName>
    </submittedName>
</protein>
<dbReference type="PROSITE" id="PS51633">
    <property type="entry name" value="CXC"/>
    <property type="match status" value="1"/>
</dbReference>
<dbReference type="PANTHER" id="PTHR45747:SF4">
    <property type="entry name" value="HISTONE-LYSINE N-METHYLTRANSFERASE E(Z)"/>
    <property type="match status" value="1"/>
</dbReference>
<evidence type="ECO:0000256" key="6">
    <source>
        <dbReference type="ARBA" id="ARBA00048568"/>
    </source>
</evidence>
<feature type="domain" description="CXC" evidence="9">
    <location>
        <begin position="691"/>
        <end position="795"/>
    </location>
</feature>
<dbReference type="InterPro" id="IPR033467">
    <property type="entry name" value="Tesmin/TSO1-like_CXC"/>
</dbReference>
<evidence type="ECO:0000259" key="9">
    <source>
        <dbReference type="PROSITE" id="PS51633"/>
    </source>
</evidence>
<dbReference type="GO" id="GO:0031507">
    <property type="term" value="P:heterochromatin formation"/>
    <property type="evidence" value="ECO:0007669"/>
    <property type="project" value="TreeGrafter"/>
</dbReference>
<feature type="compositionally biased region" description="Basic and acidic residues" evidence="7">
    <location>
        <begin position="119"/>
        <end position="130"/>
    </location>
</feature>
<keyword evidence="5" id="KW-0804">Transcription</keyword>
<dbReference type="Pfam" id="PF21358">
    <property type="entry name" value="Ezh2_MCSS"/>
    <property type="match status" value="1"/>
</dbReference>
<evidence type="ECO:0000313" key="10">
    <source>
        <dbReference type="EMBL" id="CCI40970.1"/>
    </source>
</evidence>
<keyword evidence="2" id="KW-0808">Transferase</keyword>
<dbReference type="InterPro" id="IPR046341">
    <property type="entry name" value="SET_dom_sf"/>
</dbReference>
<comment type="caution">
    <text evidence="10">The sequence shown here is derived from an EMBL/GenBank/DDBJ whole genome shotgun (WGS) entry which is preliminary data.</text>
</comment>
<dbReference type="SMART" id="SM01114">
    <property type="entry name" value="CXC"/>
    <property type="match status" value="1"/>
</dbReference>
<dbReference type="STRING" id="65357.A0A024G2I9"/>
<gene>
    <name evidence="10" type="ORF">BN9_017540</name>
</gene>
<dbReference type="GO" id="GO:0003682">
    <property type="term" value="F:chromatin binding"/>
    <property type="evidence" value="ECO:0007669"/>
    <property type="project" value="TreeGrafter"/>
</dbReference>
<evidence type="ECO:0000256" key="5">
    <source>
        <dbReference type="ARBA" id="ARBA00023163"/>
    </source>
</evidence>
<dbReference type="InterPro" id="IPR001214">
    <property type="entry name" value="SET_dom"/>
</dbReference>
<feature type="region of interest" description="Disordered" evidence="7">
    <location>
        <begin position="111"/>
        <end position="130"/>
    </location>
</feature>
<dbReference type="Pfam" id="PF18264">
    <property type="entry name" value="preSET_CXC"/>
    <property type="match status" value="1"/>
</dbReference>
<feature type="region of interest" description="Disordered" evidence="7">
    <location>
        <begin position="358"/>
        <end position="379"/>
    </location>
</feature>
<dbReference type="SMART" id="SM00317">
    <property type="entry name" value="SET"/>
    <property type="match status" value="1"/>
</dbReference>
<evidence type="ECO:0000256" key="1">
    <source>
        <dbReference type="ARBA" id="ARBA00022603"/>
    </source>
</evidence>
<dbReference type="Gene3D" id="2.170.270.10">
    <property type="entry name" value="SET domain"/>
    <property type="match status" value="1"/>
</dbReference>
<evidence type="ECO:0000256" key="7">
    <source>
        <dbReference type="SAM" id="MobiDB-lite"/>
    </source>
</evidence>
<comment type="catalytic activity">
    <reaction evidence="6">
        <text>L-lysyl(27)-[histone H3] + 3 S-adenosyl-L-methionine = N(6),N(6),N(6)-trimethyl-L-lysyl(27)-[histone H3] + 3 S-adenosyl-L-homocysteine + 3 H(+)</text>
        <dbReference type="Rhea" id="RHEA:60292"/>
        <dbReference type="Rhea" id="RHEA-COMP:15535"/>
        <dbReference type="Rhea" id="RHEA-COMP:15548"/>
        <dbReference type="ChEBI" id="CHEBI:15378"/>
        <dbReference type="ChEBI" id="CHEBI:29969"/>
        <dbReference type="ChEBI" id="CHEBI:57856"/>
        <dbReference type="ChEBI" id="CHEBI:59789"/>
        <dbReference type="ChEBI" id="CHEBI:61961"/>
        <dbReference type="EC" id="2.1.1.356"/>
    </reaction>
</comment>
<dbReference type="GO" id="GO:0005634">
    <property type="term" value="C:nucleus"/>
    <property type="evidence" value="ECO:0007669"/>
    <property type="project" value="TreeGrafter"/>
</dbReference>
<dbReference type="Pfam" id="PF00856">
    <property type="entry name" value="SET"/>
    <property type="match status" value="1"/>
</dbReference>
<organism evidence="10 11">
    <name type="scientific">Albugo candida</name>
    <dbReference type="NCBI Taxonomy" id="65357"/>
    <lineage>
        <taxon>Eukaryota</taxon>
        <taxon>Sar</taxon>
        <taxon>Stramenopiles</taxon>
        <taxon>Oomycota</taxon>
        <taxon>Peronosporomycetes</taxon>
        <taxon>Albuginales</taxon>
        <taxon>Albuginaceae</taxon>
        <taxon>Albugo</taxon>
    </lineage>
</organism>
<evidence type="ECO:0000313" key="11">
    <source>
        <dbReference type="Proteomes" id="UP000053237"/>
    </source>
</evidence>
<dbReference type="CDD" id="cd10519">
    <property type="entry name" value="SET_EZH"/>
    <property type="match status" value="1"/>
</dbReference>
<dbReference type="InterPro" id="IPR045318">
    <property type="entry name" value="EZH1/2-like"/>
</dbReference>